<feature type="chain" id="PRO_5008400316" evidence="4">
    <location>
        <begin position="23"/>
        <end position="163"/>
    </location>
</feature>
<feature type="region of interest" description="Disordered" evidence="3">
    <location>
        <begin position="135"/>
        <end position="163"/>
    </location>
</feature>
<name>A0A1A9WGA2_9MUSC</name>
<dbReference type="InterPro" id="IPR051217">
    <property type="entry name" value="Insect_Cuticle_Struc_Prot"/>
</dbReference>
<dbReference type="STRING" id="37001.A0A1A9WGA2"/>
<evidence type="ECO:0000313" key="5">
    <source>
        <dbReference type="EnsemblMetazoa" id="GBRI018656-PA"/>
    </source>
</evidence>
<dbReference type="EnsemblMetazoa" id="GBRI018656-RA">
    <property type="protein sequence ID" value="GBRI018656-PA"/>
    <property type="gene ID" value="GBRI018656"/>
</dbReference>
<evidence type="ECO:0000256" key="2">
    <source>
        <dbReference type="PROSITE-ProRule" id="PRU00497"/>
    </source>
</evidence>
<feature type="signal peptide" evidence="4">
    <location>
        <begin position="1"/>
        <end position="22"/>
    </location>
</feature>
<feature type="compositionally biased region" description="Basic and acidic residues" evidence="3">
    <location>
        <begin position="80"/>
        <end position="97"/>
    </location>
</feature>
<protein>
    <submittedName>
        <fullName evidence="5">Uncharacterized protein</fullName>
    </submittedName>
</protein>
<dbReference type="InterPro" id="IPR031311">
    <property type="entry name" value="CHIT_BIND_RR_consensus"/>
</dbReference>
<evidence type="ECO:0000256" key="4">
    <source>
        <dbReference type="SAM" id="SignalP"/>
    </source>
</evidence>
<evidence type="ECO:0000256" key="3">
    <source>
        <dbReference type="SAM" id="MobiDB-lite"/>
    </source>
</evidence>
<dbReference type="Proteomes" id="UP000091820">
    <property type="component" value="Unassembled WGS sequence"/>
</dbReference>
<evidence type="ECO:0000256" key="1">
    <source>
        <dbReference type="ARBA" id="ARBA00022460"/>
    </source>
</evidence>
<dbReference type="PROSITE" id="PS00233">
    <property type="entry name" value="CHIT_BIND_RR_1"/>
    <property type="match status" value="1"/>
</dbReference>
<dbReference type="PANTHER" id="PTHR12236:SF95">
    <property type="entry name" value="CUTICULAR PROTEIN 76BD, ISOFORM C-RELATED"/>
    <property type="match status" value="1"/>
</dbReference>
<reference evidence="6" key="1">
    <citation type="submission" date="2014-03" db="EMBL/GenBank/DDBJ databases">
        <authorList>
            <person name="Aksoy S."/>
            <person name="Warren W."/>
            <person name="Wilson R.K."/>
        </authorList>
    </citation>
    <scope>NUCLEOTIDE SEQUENCE [LARGE SCALE GENOMIC DNA]</scope>
    <source>
        <strain evidence="6">IAEA</strain>
    </source>
</reference>
<dbReference type="Pfam" id="PF00379">
    <property type="entry name" value="Chitin_bind_4"/>
    <property type="match status" value="1"/>
</dbReference>
<dbReference type="VEuPathDB" id="VectorBase:GBRI018656"/>
<reference evidence="5" key="2">
    <citation type="submission" date="2020-05" db="UniProtKB">
        <authorList>
            <consortium name="EnsemblMetazoa"/>
        </authorList>
    </citation>
    <scope>IDENTIFICATION</scope>
    <source>
        <strain evidence="5">IAEA</strain>
    </source>
</reference>
<dbReference type="InterPro" id="IPR000618">
    <property type="entry name" value="Insect_cuticle"/>
</dbReference>
<dbReference type="GO" id="GO:0031012">
    <property type="term" value="C:extracellular matrix"/>
    <property type="evidence" value="ECO:0007669"/>
    <property type="project" value="TreeGrafter"/>
</dbReference>
<keyword evidence="4" id="KW-0732">Signal</keyword>
<accession>A0A1A9WGA2</accession>
<feature type="region of interest" description="Disordered" evidence="3">
    <location>
        <begin position="43"/>
        <end position="97"/>
    </location>
</feature>
<feature type="compositionally biased region" description="Basic and acidic residues" evidence="3">
    <location>
        <begin position="135"/>
        <end position="147"/>
    </location>
</feature>
<keyword evidence="6" id="KW-1185">Reference proteome</keyword>
<dbReference type="PRINTS" id="PR00947">
    <property type="entry name" value="CUTICLE"/>
</dbReference>
<feature type="compositionally biased region" description="Basic residues" evidence="3">
    <location>
        <begin position="148"/>
        <end position="163"/>
    </location>
</feature>
<proteinExistence type="predicted"/>
<keyword evidence="1 2" id="KW-0193">Cuticle</keyword>
<feature type="compositionally biased region" description="Basic and acidic residues" evidence="3">
    <location>
        <begin position="43"/>
        <end position="72"/>
    </location>
</feature>
<dbReference type="GO" id="GO:0042302">
    <property type="term" value="F:structural constituent of cuticle"/>
    <property type="evidence" value="ECO:0007669"/>
    <property type="project" value="UniProtKB-UniRule"/>
</dbReference>
<evidence type="ECO:0000313" key="6">
    <source>
        <dbReference type="Proteomes" id="UP000091820"/>
    </source>
</evidence>
<dbReference type="PANTHER" id="PTHR12236">
    <property type="entry name" value="STRUCTURAL CONTITUENT OF CUTICLE"/>
    <property type="match status" value="1"/>
</dbReference>
<organism evidence="5 6">
    <name type="scientific">Glossina brevipalpis</name>
    <dbReference type="NCBI Taxonomy" id="37001"/>
    <lineage>
        <taxon>Eukaryota</taxon>
        <taxon>Metazoa</taxon>
        <taxon>Ecdysozoa</taxon>
        <taxon>Arthropoda</taxon>
        <taxon>Hexapoda</taxon>
        <taxon>Insecta</taxon>
        <taxon>Pterygota</taxon>
        <taxon>Neoptera</taxon>
        <taxon>Endopterygota</taxon>
        <taxon>Diptera</taxon>
        <taxon>Brachycera</taxon>
        <taxon>Muscomorpha</taxon>
        <taxon>Hippoboscoidea</taxon>
        <taxon>Glossinidae</taxon>
        <taxon>Glossina</taxon>
    </lineage>
</organism>
<sequence length="163" mass="18751">MQFLATSLFVVTVFGSALLVSAGYGHLSHASLSKHDFKGYEKDHSGHHMEALGHDDHHDHHHDSYSHPKYKFDYGVQDPKSGDDKKHWEERDGDKVKGSYSFKEADGTTRVVEYSADKHNGFQAVVKHIGHPTEEKVEHHDLKSHHSNDHHHHYHHSHHGYKY</sequence>
<dbReference type="AlphaFoldDB" id="A0A1A9WGA2"/>
<dbReference type="GO" id="GO:0005615">
    <property type="term" value="C:extracellular space"/>
    <property type="evidence" value="ECO:0007669"/>
    <property type="project" value="TreeGrafter"/>
</dbReference>
<dbReference type="PROSITE" id="PS51155">
    <property type="entry name" value="CHIT_BIND_RR_2"/>
    <property type="match status" value="1"/>
</dbReference>